<keyword evidence="7" id="KW-0675">Receptor</keyword>
<dbReference type="Ensembl" id="ENSAOWT00000017386.1">
    <property type="protein sequence ID" value="ENSAOWP00000015320.1"/>
    <property type="gene ID" value="ENSAOWG00000010432.1"/>
</dbReference>
<dbReference type="SUPFAM" id="SSF81321">
    <property type="entry name" value="Family A G protein-coupled receptor-like"/>
    <property type="match status" value="2"/>
</dbReference>
<proteinExistence type="predicted"/>
<dbReference type="PANTHER" id="PTHR24248">
    <property type="entry name" value="ADRENERGIC RECEPTOR-RELATED G-PROTEIN COUPLED RECEPTOR"/>
    <property type="match status" value="1"/>
</dbReference>
<dbReference type="GO" id="GO:0005886">
    <property type="term" value="C:plasma membrane"/>
    <property type="evidence" value="ECO:0007669"/>
    <property type="project" value="UniProtKB-SubCell"/>
</dbReference>
<dbReference type="AlphaFoldDB" id="A0A8B9Q294"/>
<feature type="transmembrane region" description="Helical" evidence="9">
    <location>
        <begin position="273"/>
        <end position="292"/>
    </location>
</feature>
<dbReference type="GO" id="GO:0071880">
    <property type="term" value="P:adenylate cyclase-activating adrenergic receptor signaling pathway"/>
    <property type="evidence" value="ECO:0007669"/>
    <property type="project" value="TreeGrafter"/>
</dbReference>
<evidence type="ECO:0000256" key="3">
    <source>
        <dbReference type="ARBA" id="ARBA00022692"/>
    </source>
</evidence>
<comment type="subcellular location">
    <subcellularLocation>
        <location evidence="1">Cell membrane</location>
        <topology evidence="1">Multi-pass membrane protein</topology>
    </subcellularLocation>
</comment>
<dbReference type="InterPro" id="IPR017452">
    <property type="entry name" value="GPCR_Rhodpsn_7TM"/>
</dbReference>
<feature type="transmembrane region" description="Helical" evidence="9">
    <location>
        <begin position="234"/>
        <end position="253"/>
    </location>
</feature>
<evidence type="ECO:0000256" key="1">
    <source>
        <dbReference type="ARBA" id="ARBA00004651"/>
    </source>
</evidence>
<evidence type="ECO:0000313" key="11">
    <source>
        <dbReference type="Ensembl" id="ENSAOWP00000015320.1"/>
    </source>
</evidence>
<dbReference type="GO" id="GO:0004930">
    <property type="term" value="F:G protein-coupled receptor activity"/>
    <property type="evidence" value="ECO:0007669"/>
    <property type="project" value="UniProtKB-KW"/>
</dbReference>
<keyword evidence="5" id="KW-0297">G-protein coupled receptor</keyword>
<evidence type="ECO:0000256" key="9">
    <source>
        <dbReference type="SAM" id="Phobius"/>
    </source>
</evidence>
<keyword evidence="6 9" id="KW-0472">Membrane</keyword>
<reference evidence="11" key="2">
    <citation type="submission" date="2025-09" db="UniProtKB">
        <authorList>
            <consortium name="Ensembl"/>
        </authorList>
    </citation>
    <scope>IDENTIFICATION</scope>
</reference>
<evidence type="ECO:0000256" key="2">
    <source>
        <dbReference type="ARBA" id="ARBA00022475"/>
    </source>
</evidence>
<evidence type="ECO:0000256" key="8">
    <source>
        <dbReference type="ARBA" id="ARBA00023224"/>
    </source>
</evidence>
<evidence type="ECO:0000256" key="6">
    <source>
        <dbReference type="ARBA" id="ARBA00023136"/>
    </source>
</evidence>
<dbReference type="GO" id="GO:0043410">
    <property type="term" value="P:positive regulation of MAPK cascade"/>
    <property type="evidence" value="ECO:0007669"/>
    <property type="project" value="TreeGrafter"/>
</dbReference>
<keyword evidence="8" id="KW-0807">Transducer</keyword>
<dbReference type="Gene3D" id="1.20.1070.10">
    <property type="entry name" value="Rhodopsin 7-helix transmembrane proteins"/>
    <property type="match status" value="2"/>
</dbReference>
<dbReference type="Pfam" id="PF00001">
    <property type="entry name" value="7tm_1"/>
    <property type="match status" value="1"/>
</dbReference>
<name>A0A8B9Q294_APTOW</name>
<evidence type="ECO:0000313" key="12">
    <source>
        <dbReference type="Proteomes" id="UP000694424"/>
    </source>
</evidence>
<keyword evidence="3 9" id="KW-0812">Transmembrane</keyword>
<evidence type="ECO:0000259" key="10">
    <source>
        <dbReference type="PROSITE" id="PS50262"/>
    </source>
</evidence>
<feature type="transmembrane region" description="Helical" evidence="9">
    <location>
        <begin position="50"/>
        <end position="78"/>
    </location>
</feature>
<feature type="domain" description="G-protein coupled receptors family 1 profile" evidence="10">
    <location>
        <begin position="192"/>
        <end position="289"/>
    </location>
</feature>
<accession>A0A8B9Q294</accession>
<dbReference type="PANTHER" id="PTHR24248:SF202">
    <property type="entry name" value="5-HYDROXYTRYPTAMINE RECEPTOR 5A"/>
    <property type="match status" value="1"/>
</dbReference>
<dbReference type="Proteomes" id="UP000694424">
    <property type="component" value="Unplaced"/>
</dbReference>
<evidence type="ECO:0000256" key="5">
    <source>
        <dbReference type="ARBA" id="ARBA00023040"/>
    </source>
</evidence>
<protein>
    <recommendedName>
        <fullName evidence="10">G-protein coupled receptors family 1 profile domain-containing protein</fullName>
    </recommendedName>
</protein>
<keyword evidence="12" id="KW-1185">Reference proteome</keyword>
<keyword evidence="2" id="KW-1003">Cell membrane</keyword>
<sequence length="308" mass="33997">MNGRVEGYNWTDKIIIRGQSLLDEIIVTSHSKSTCKLEIQFNQSLDPFSIFSILILTLLALLTVATFLWNLLVLAIILRVKALHQAPHNLVASTADSALVAALAMPLGLLCHAWVCFDVPCCTASIWNVTAIYTPHARRCASNAMVALAGALAAAISLSTGASTGRPMAAGATPWRPLFRGLIYKPVEFVGIPLISVGVKEASHEPQMVFTARHAAITFQTDGETWREQKEKKAALMAGILIGVFVLCWMPFFITELISPLCSCNIPPIWKSIFLWLGYSNSFFNPLIYTAFNKNYDNAFKNFFVKQR</sequence>
<reference evidence="11" key="1">
    <citation type="submission" date="2025-08" db="UniProtKB">
        <authorList>
            <consortium name="Ensembl"/>
        </authorList>
    </citation>
    <scope>IDENTIFICATION</scope>
</reference>
<organism evidence="11 12">
    <name type="scientific">Apteryx owenii</name>
    <name type="common">Little spotted kiwi</name>
    <dbReference type="NCBI Taxonomy" id="8824"/>
    <lineage>
        <taxon>Eukaryota</taxon>
        <taxon>Metazoa</taxon>
        <taxon>Chordata</taxon>
        <taxon>Craniata</taxon>
        <taxon>Vertebrata</taxon>
        <taxon>Euteleostomi</taxon>
        <taxon>Archelosauria</taxon>
        <taxon>Archosauria</taxon>
        <taxon>Dinosauria</taxon>
        <taxon>Saurischia</taxon>
        <taxon>Theropoda</taxon>
        <taxon>Coelurosauria</taxon>
        <taxon>Aves</taxon>
        <taxon>Palaeognathae</taxon>
        <taxon>Apterygiformes</taxon>
        <taxon>Apterygidae</taxon>
        <taxon>Apteryx</taxon>
    </lineage>
</organism>
<evidence type="ECO:0000256" key="7">
    <source>
        <dbReference type="ARBA" id="ARBA00023170"/>
    </source>
</evidence>
<keyword evidence="4 9" id="KW-1133">Transmembrane helix</keyword>
<dbReference type="InterPro" id="IPR000276">
    <property type="entry name" value="GPCR_Rhodpsn"/>
</dbReference>
<dbReference type="PROSITE" id="PS50262">
    <property type="entry name" value="G_PROTEIN_RECEP_F1_2"/>
    <property type="match status" value="1"/>
</dbReference>
<evidence type="ECO:0000256" key="4">
    <source>
        <dbReference type="ARBA" id="ARBA00022989"/>
    </source>
</evidence>
<dbReference type="PRINTS" id="PR00237">
    <property type="entry name" value="GPCRRHODOPSN"/>
</dbReference>